<protein>
    <recommendedName>
        <fullName evidence="3">Exosporium protein D</fullName>
    </recommendedName>
</protein>
<dbReference type="RefSeq" id="WP_182502140.1">
    <property type="nucleotide sequence ID" value="NZ_JACJHX010000003.1"/>
</dbReference>
<evidence type="ECO:0008006" key="3">
    <source>
        <dbReference type="Google" id="ProtNLM"/>
    </source>
</evidence>
<comment type="caution">
    <text evidence="1">The sequence shown here is derived from an EMBL/GenBank/DDBJ whole genome shotgun (WGS) entry which is preliminary data.</text>
</comment>
<evidence type="ECO:0000313" key="1">
    <source>
        <dbReference type="EMBL" id="MBA9026266.1"/>
    </source>
</evidence>
<dbReference type="EMBL" id="JACJHX010000003">
    <property type="protein sequence ID" value="MBA9026266.1"/>
    <property type="molecule type" value="Genomic_DNA"/>
</dbReference>
<gene>
    <name evidence="1" type="ORF">HNP81_001551</name>
</gene>
<accession>A0ABR6CML0</accession>
<evidence type="ECO:0000313" key="2">
    <source>
        <dbReference type="Proteomes" id="UP000626697"/>
    </source>
</evidence>
<dbReference type="Proteomes" id="UP000626697">
    <property type="component" value="Unassembled WGS sequence"/>
</dbReference>
<sequence length="278" mass="30929">MTENDTEKININVTQKQECFSGNHAFLSVGEIIGPGMQRTIFEDTTENHNKVMLNLLAAGGALDVKIRTRGENCDRVISATIPANSIRTFQVEDFKSLEVANNSGANVLFVFNIFKHFCICCNDEGCCEKNCKNECTNDEYNECDKKDTGKAQCFVGNDPAFALGQTVPNNTINRPLFENFTKNHIKIGFTVSSSEPILITIRYREDKDCNRPITISIPANGTRAFQIEDYKSVEVSNSSGANAGVGIVFQNTICICCKDRKHKKCRVDENKCICEHA</sequence>
<proteinExistence type="predicted"/>
<keyword evidence="2" id="KW-1185">Reference proteome</keyword>
<organism evidence="1 2">
    <name type="scientific">Peribacillus huizhouensis</name>
    <dbReference type="NCBI Taxonomy" id="1501239"/>
    <lineage>
        <taxon>Bacteria</taxon>
        <taxon>Bacillati</taxon>
        <taxon>Bacillota</taxon>
        <taxon>Bacilli</taxon>
        <taxon>Bacillales</taxon>
        <taxon>Bacillaceae</taxon>
        <taxon>Peribacillus</taxon>
    </lineage>
</organism>
<reference evidence="1 2" key="1">
    <citation type="submission" date="2020-08" db="EMBL/GenBank/DDBJ databases">
        <title>Genomic Encyclopedia of Type Strains, Phase IV (KMG-IV): sequencing the most valuable type-strain genomes for metagenomic binning, comparative biology and taxonomic classification.</title>
        <authorList>
            <person name="Goeker M."/>
        </authorList>
    </citation>
    <scope>NUCLEOTIDE SEQUENCE [LARGE SCALE GENOMIC DNA]</scope>
    <source>
        <strain evidence="1 2">DSM 105481</strain>
    </source>
</reference>
<name>A0ABR6CML0_9BACI</name>